<keyword evidence="2" id="KW-1185">Reference proteome</keyword>
<protein>
    <submittedName>
        <fullName evidence="1">Uncharacterized protein</fullName>
    </submittedName>
</protein>
<reference evidence="1 2" key="1">
    <citation type="journal article" date="2018" name="Mol. Biol. Evol.">
        <title>Broad Genomic Sampling Reveals a Smut Pathogenic Ancestry of the Fungal Clade Ustilaginomycotina.</title>
        <authorList>
            <person name="Kijpornyongpan T."/>
            <person name="Mondo S.J."/>
            <person name="Barry K."/>
            <person name="Sandor L."/>
            <person name="Lee J."/>
            <person name="Lipzen A."/>
            <person name="Pangilinan J."/>
            <person name="LaButti K."/>
            <person name="Hainaut M."/>
            <person name="Henrissat B."/>
            <person name="Grigoriev I.V."/>
            <person name="Spatafora J.W."/>
            <person name="Aime M.C."/>
        </authorList>
    </citation>
    <scope>NUCLEOTIDE SEQUENCE [LARGE SCALE GENOMIC DNA]</scope>
    <source>
        <strain evidence="1 2">SA 807</strain>
    </source>
</reference>
<sequence length="639" mass="66878">MLSLEITGTGSSAHSDSLPYTAPSLETILVLTSFLLLLPLFSYILRKVASASLLGPLLLGAIYARPLGDILPDDLQATLLQLGYLGLMLLIVQGGLEARLDILSNPKVLGLAIMSGATGVILPIGLSIALLPTAFGYGFLESFVIGAALSSTSLGTTFAVLSSMKNDNSGKGNELKVAGTNLDHDPTSQDRNSRFHPALVGDETGAPAQLSDPHGASSSPSSSSPNLVDTNVGMILIGAALLDDIIGLVISGVVANLGASGGSDGSLQAWTLARPIVSSFLLVTITSILCVLVIAPVTRFLARRANCRQGHGLPLVDKARAWLLLDHGVAQYVATFAFVSVTVAYSTISEEIGSSLLIGCFCAGGTMKFCYKLWSDEVARQQLAQDDIGSSGARRISAGGEDHRLRCIFDPESIISKTALGSIQTNVLEPFFFASIGAAIPVKSMFEGQTVWRGVIYAGLMGAAKVGAGAWLYAADWLENLIENRRTAKNVERHPSRGSDPSQSAAEDHASGGATFTEAPQALELEESPTVSRGLDERGRNLDSLSSGQVGPKLAKSWPPAILLGLALVARGEIGFLIINIARQGDLIRDEAFNVGIWAITLNTIAGPAAVGILMRTENGRSITGGGRWGAVGIPKRKA</sequence>
<organism evidence="1 2">
    <name type="scientific">Violaceomyces palustris</name>
    <dbReference type="NCBI Taxonomy" id="1673888"/>
    <lineage>
        <taxon>Eukaryota</taxon>
        <taxon>Fungi</taxon>
        <taxon>Dikarya</taxon>
        <taxon>Basidiomycota</taxon>
        <taxon>Ustilaginomycotina</taxon>
        <taxon>Ustilaginomycetes</taxon>
        <taxon>Violaceomycetales</taxon>
        <taxon>Violaceomycetaceae</taxon>
        <taxon>Violaceomyces</taxon>
    </lineage>
</organism>
<evidence type="ECO:0000313" key="1">
    <source>
        <dbReference type="EMBL" id="PWN51067.1"/>
    </source>
</evidence>
<accession>A0ACD0NZ75</accession>
<evidence type="ECO:0000313" key="2">
    <source>
        <dbReference type="Proteomes" id="UP000245626"/>
    </source>
</evidence>
<dbReference type="Proteomes" id="UP000245626">
    <property type="component" value="Unassembled WGS sequence"/>
</dbReference>
<name>A0ACD0NZ75_9BASI</name>
<dbReference type="EMBL" id="KZ819873">
    <property type="protein sequence ID" value="PWN51067.1"/>
    <property type="molecule type" value="Genomic_DNA"/>
</dbReference>
<gene>
    <name evidence="1" type="ORF">IE53DRAFT_386583</name>
</gene>
<proteinExistence type="predicted"/>